<proteinExistence type="predicted"/>
<keyword evidence="4" id="KW-1185">Reference proteome</keyword>
<feature type="chain" id="PRO_5004580567" evidence="2">
    <location>
        <begin position="21"/>
        <end position="535"/>
    </location>
</feature>
<dbReference type="EnsemblMetazoa" id="tetur01g07130.1">
    <property type="protein sequence ID" value="tetur01g07130.1"/>
    <property type="gene ID" value="tetur01g07130"/>
</dbReference>
<feature type="compositionally biased region" description="Polar residues" evidence="1">
    <location>
        <begin position="458"/>
        <end position="480"/>
    </location>
</feature>
<feature type="compositionally biased region" description="Polar residues" evidence="1">
    <location>
        <begin position="295"/>
        <end position="325"/>
    </location>
</feature>
<evidence type="ECO:0000313" key="3">
    <source>
        <dbReference type="EnsemblMetazoa" id="tetur01g07130.1"/>
    </source>
</evidence>
<dbReference type="Proteomes" id="UP000015104">
    <property type="component" value="Unassembled WGS sequence"/>
</dbReference>
<feature type="region of interest" description="Disordered" evidence="1">
    <location>
        <begin position="456"/>
        <end position="516"/>
    </location>
</feature>
<keyword evidence="2" id="KW-0732">Signal</keyword>
<dbReference type="AlphaFoldDB" id="T1JRJ7"/>
<feature type="region of interest" description="Disordered" evidence="1">
    <location>
        <begin position="295"/>
        <end position="379"/>
    </location>
</feature>
<name>T1JRJ7_TETUR</name>
<feature type="signal peptide" evidence="2">
    <location>
        <begin position="1"/>
        <end position="20"/>
    </location>
</feature>
<feature type="compositionally biased region" description="Low complexity" evidence="1">
    <location>
        <begin position="481"/>
        <end position="492"/>
    </location>
</feature>
<reference evidence="4" key="1">
    <citation type="submission" date="2011-08" db="EMBL/GenBank/DDBJ databases">
        <authorList>
            <person name="Rombauts S."/>
        </authorList>
    </citation>
    <scope>NUCLEOTIDE SEQUENCE</scope>
    <source>
        <strain evidence="4">London</strain>
    </source>
</reference>
<dbReference type="EMBL" id="CAEY01000449">
    <property type="status" value="NOT_ANNOTATED_CDS"/>
    <property type="molecule type" value="Genomic_DNA"/>
</dbReference>
<organism evidence="3 4">
    <name type="scientific">Tetranychus urticae</name>
    <name type="common">Two-spotted spider mite</name>
    <dbReference type="NCBI Taxonomy" id="32264"/>
    <lineage>
        <taxon>Eukaryota</taxon>
        <taxon>Metazoa</taxon>
        <taxon>Ecdysozoa</taxon>
        <taxon>Arthropoda</taxon>
        <taxon>Chelicerata</taxon>
        <taxon>Arachnida</taxon>
        <taxon>Acari</taxon>
        <taxon>Acariformes</taxon>
        <taxon>Trombidiformes</taxon>
        <taxon>Prostigmata</taxon>
        <taxon>Eleutherengona</taxon>
        <taxon>Raphignathae</taxon>
        <taxon>Tetranychoidea</taxon>
        <taxon>Tetranychidae</taxon>
        <taxon>Tetranychus</taxon>
    </lineage>
</organism>
<protein>
    <submittedName>
        <fullName evidence="3">Uncharacterized protein</fullName>
    </submittedName>
</protein>
<feature type="compositionally biased region" description="Polar residues" evidence="1">
    <location>
        <begin position="332"/>
        <end position="347"/>
    </location>
</feature>
<evidence type="ECO:0000256" key="1">
    <source>
        <dbReference type="SAM" id="MobiDB-lite"/>
    </source>
</evidence>
<evidence type="ECO:0000256" key="2">
    <source>
        <dbReference type="SAM" id="SignalP"/>
    </source>
</evidence>
<evidence type="ECO:0000313" key="4">
    <source>
        <dbReference type="Proteomes" id="UP000015104"/>
    </source>
</evidence>
<accession>T1JRJ7</accession>
<dbReference type="HOGENOM" id="CLU_509357_0_0_1"/>
<reference evidence="3" key="2">
    <citation type="submission" date="2015-06" db="UniProtKB">
        <authorList>
            <consortium name="EnsemblMetazoa"/>
        </authorList>
    </citation>
    <scope>IDENTIFICATION</scope>
</reference>
<sequence length="535" mass="58137">MESFGFQMVILLFMLDTFTALPSSSIGSSSSLSSSSTSSPLPLASSLSATAIASSLTSAASEAFPGLTFEPHVEPNNLTGYIEALHSVPDHVFDNAAIIAAMDSDDFNRDMYSRSGLSPQRSSSTARIGELYSPEEMYQEEFSPSLLDYASSMNRNTKTNENKYQPTFGFHQPTGKQHSLMGFNYNELFPGTSNMGPNNLINNNNNNNGPYNGVHLISNLVPKQNGYSDNGRSTKTSAPYNAAIQTSPSQSQHVANSGQDSKNIDIDINTIRGILFQVLKHLDSQELSKNLDSAKGISSQANSGHHQQSTYQQQPAKKRTSTLNLYQPAVQPYSSSSYTNGQSTGNNAPHRHQQYQQYQQHQQHPSTNYGNNNNNNKQSYMSHVPLAYTGKPERPKNPNHSVGYPTTVEIAAGNQGLIAIPLPPNVVKFNYFGKGNGNIGTGYKSNLNDNYSGKKKYSQAQPLLPQTHQSKSYSSFTPIKSSSSYSVQNSVNKLNGKNCNRHHHHHHLAQDDSYASASSASGEAAVAATIDSASS</sequence>
<feature type="compositionally biased region" description="Low complexity" evidence="1">
    <location>
        <begin position="354"/>
        <end position="364"/>
    </location>
</feature>